<protein>
    <submittedName>
        <fullName evidence="1">Uncharacterized protein</fullName>
    </submittedName>
</protein>
<dbReference type="OrthoDB" id="5116952at2"/>
<sequence length="112" mass="12085">MVWDESSEITVRLSLRGDELWAMAGSGLLVRFVETSEGEFDLDQVEHAVGLMLRGLAVEFFGAADDPGGEAYPSGFEIGSERAFAGGLDEGQSRFRARLAGPMFRATVPIAE</sequence>
<comment type="caution">
    <text evidence="1">The sequence shown here is derived from an EMBL/GenBank/DDBJ whole genome shotgun (WGS) entry which is preliminary data.</text>
</comment>
<dbReference type="AlphaFoldDB" id="A0A154V2L0"/>
<accession>A0A154V2L0</accession>
<proteinExistence type="predicted"/>
<reference evidence="1 2" key="1">
    <citation type="submission" date="2016-01" db="EMBL/GenBank/DDBJ databases">
        <title>Draft genome sequence of Clavibacter michiganensis subsp. tessellarius DOAB 609.</title>
        <authorList>
            <person name="Tambong J.T."/>
        </authorList>
    </citation>
    <scope>NUCLEOTIDE SEQUENCE [LARGE SCALE GENOMIC DNA]</scope>
    <source>
        <strain evidence="1 2">DOAB 609</strain>
    </source>
</reference>
<dbReference type="EMBL" id="LQXA01000020">
    <property type="protein sequence ID" value="KZC95613.1"/>
    <property type="molecule type" value="Genomic_DNA"/>
</dbReference>
<evidence type="ECO:0000313" key="2">
    <source>
        <dbReference type="Proteomes" id="UP000076218"/>
    </source>
</evidence>
<evidence type="ECO:0000313" key="1">
    <source>
        <dbReference type="EMBL" id="KZC95613.1"/>
    </source>
</evidence>
<dbReference type="Proteomes" id="UP000076218">
    <property type="component" value="Unassembled WGS sequence"/>
</dbReference>
<organism evidence="1 2">
    <name type="scientific">Clavibacter tessellarius</name>
    <dbReference type="NCBI Taxonomy" id="31965"/>
    <lineage>
        <taxon>Bacteria</taxon>
        <taxon>Bacillati</taxon>
        <taxon>Actinomycetota</taxon>
        <taxon>Actinomycetes</taxon>
        <taxon>Micrococcales</taxon>
        <taxon>Microbacteriaceae</taxon>
        <taxon>Clavibacter</taxon>
    </lineage>
</organism>
<dbReference type="RefSeq" id="WP_063071092.1">
    <property type="nucleotide sequence ID" value="NZ_LQXA01000020.1"/>
</dbReference>
<gene>
    <name evidence="1" type="ORF">AWH51_07320</name>
</gene>
<name>A0A154V2L0_9MICO</name>